<comment type="caution">
    <text evidence="2">The sequence shown here is derived from an EMBL/GenBank/DDBJ whole genome shotgun (WGS) entry which is preliminary data.</text>
</comment>
<gene>
    <name evidence="2" type="ORF">X797_004224</name>
</gene>
<name>A0A0A1V0F3_9HYPO</name>
<evidence type="ECO:0000313" key="3">
    <source>
        <dbReference type="Proteomes" id="UP000030151"/>
    </source>
</evidence>
<dbReference type="Proteomes" id="UP000030151">
    <property type="component" value="Unassembled WGS sequence"/>
</dbReference>
<proteinExistence type="predicted"/>
<sequence length="207" mass="21292">MGLDLTLVRMPTADTRCASTGGRNPTARGAPRRLPQRPPNVGSAPPRPTGPSPSTCRVHGSGSPGNSVACDQKGADGERPCRRPASPPAGNPTYHVAARNRKGVGARLDVSRTCASDTSALNLVAAATDHGEGEPRCALWSATPREAGCRLPARASDGACRIPGYQAALEDPDLGVCPVLLTRPMGLSELVLSKTKVPAHCAGPRGP</sequence>
<dbReference type="HOGENOM" id="CLU_119151_0_0_1"/>
<accession>A0A0A1V0F3</accession>
<dbReference type="EMBL" id="JELW01000004">
    <property type="protein sequence ID" value="EXV03101.1"/>
    <property type="molecule type" value="Genomic_DNA"/>
</dbReference>
<dbReference type="AlphaFoldDB" id="A0A0A1V0F3"/>
<organism evidence="2 3">
    <name type="scientific">Metarhizium robertsii</name>
    <dbReference type="NCBI Taxonomy" id="568076"/>
    <lineage>
        <taxon>Eukaryota</taxon>
        <taxon>Fungi</taxon>
        <taxon>Dikarya</taxon>
        <taxon>Ascomycota</taxon>
        <taxon>Pezizomycotina</taxon>
        <taxon>Sordariomycetes</taxon>
        <taxon>Hypocreomycetidae</taxon>
        <taxon>Hypocreales</taxon>
        <taxon>Clavicipitaceae</taxon>
        <taxon>Metarhizium</taxon>
    </lineage>
</organism>
<evidence type="ECO:0000256" key="1">
    <source>
        <dbReference type="SAM" id="MobiDB-lite"/>
    </source>
</evidence>
<protein>
    <submittedName>
        <fullName evidence="2">Uncharacterized protein</fullName>
    </submittedName>
</protein>
<feature type="region of interest" description="Disordered" evidence="1">
    <location>
        <begin position="1"/>
        <end position="95"/>
    </location>
</feature>
<evidence type="ECO:0000313" key="2">
    <source>
        <dbReference type="EMBL" id="EXV03101.1"/>
    </source>
</evidence>
<reference evidence="2 3" key="1">
    <citation type="submission" date="2014-02" db="EMBL/GenBank/DDBJ databases">
        <title>The genome sequence of the entomopathogenic fungus Metarhizium robertsii ARSEF 2575.</title>
        <authorList>
            <person name="Giuliano Garisto Donzelli B."/>
            <person name="Roe B.A."/>
            <person name="Macmil S.L."/>
            <person name="Krasnoff S.B."/>
            <person name="Gibson D.M."/>
        </authorList>
    </citation>
    <scope>NUCLEOTIDE SEQUENCE [LARGE SCALE GENOMIC DNA]</scope>
    <source>
        <strain evidence="2 3">ARSEF 2575</strain>
    </source>
</reference>